<dbReference type="Proteomes" id="UP000649955">
    <property type="component" value="Unassembled WGS sequence"/>
</dbReference>
<dbReference type="InterPro" id="IPR041698">
    <property type="entry name" value="Methyltransf_25"/>
</dbReference>
<comment type="caution">
    <text evidence="3">The sequence shown here is derived from an EMBL/GenBank/DDBJ whole genome shotgun (WGS) entry which is preliminary data.</text>
</comment>
<evidence type="ECO:0000313" key="4">
    <source>
        <dbReference type="Proteomes" id="UP000649955"/>
    </source>
</evidence>
<dbReference type="RefSeq" id="WP_191311272.1">
    <property type="nucleotide sequence ID" value="NZ_BNAW01000013.1"/>
</dbReference>
<dbReference type="Pfam" id="PF13649">
    <property type="entry name" value="Methyltransf_25"/>
    <property type="match status" value="1"/>
</dbReference>
<evidence type="ECO:0000259" key="2">
    <source>
        <dbReference type="Pfam" id="PF13649"/>
    </source>
</evidence>
<proteinExistence type="predicted"/>
<dbReference type="EMBL" id="BNAW01000013">
    <property type="protein sequence ID" value="GHG14319.1"/>
    <property type="molecule type" value="Genomic_DNA"/>
</dbReference>
<protein>
    <recommendedName>
        <fullName evidence="2">Methyltransferase domain-containing protein</fullName>
    </recommendedName>
</protein>
<feature type="domain" description="Methyltransferase" evidence="2">
    <location>
        <begin position="54"/>
        <end position="144"/>
    </location>
</feature>
<keyword evidence="4" id="KW-1185">Reference proteome</keyword>
<dbReference type="PANTHER" id="PTHR43861">
    <property type="entry name" value="TRANS-ACONITATE 2-METHYLTRANSFERASE-RELATED"/>
    <property type="match status" value="1"/>
</dbReference>
<reference evidence="4" key="1">
    <citation type="journal article" date="2019" name="Int. J. Syst. Evol. Microbiol.">
        <title>The Global Catalogue of Microorganisms (GCM) 10K type strain sequencing project: providing services to taxonomists for standard genome sequencing and annotation.</title>
        <authorList>
            <consortium name="The Broad Institute Genomics Platform"/>
            <consortium name="The Broad Institute Genome Sequencing Center for Infectious Disease"/>
            <person name="Wu L."/>
            <person name="Ma J."/>
        </authorList>
    </citation>
    <scope>NUCLEOTIDE SEQUENCE [LARGE SCALE GENOMIC DNA]</scope>
    <source>
        <strain evidence="4">CGMCC 4.7680</strain>
    </source>
</reference>
<sequence length="255" mass="29133">MTTTAYPLRRRRLRWQEFWATKTIPLHTDESETGYRLLAAELRLLFPEPPVGRVLDIGCGNGAMFRHLGFHQVRRYLGIDFSSAMVAEFHARFPQAELLAADGSTFRAAETFDLVFSSHVVQYWDRRQLTDHLAAARSMIADDGLVVVSGFPWARMRWAQARGDLSGGVENGLHRRRLPATMLNYAHELIAPRIGHWYDFPELRRIAAANDFSVSFRGSGYYPYRFHAIFTPTSGRRPLAHARARELTCKAEEVP</sequence>
<dbReference type="InterPro" id="IPR029063">
    <property type="entry name" value="SAM-dependent_MTases_sf"/>
</dbReference>
<keyword evidence="1" id="KW-0808">Transferase</keyword>
<organism evidence="3 4">
    <name type="scientific">Amycolatopsis bullii</name>
    <dbReference type="NCBI Taxonomy" id="941987"/>
    <lineage>
        <taxon>Bacteria</taxon>
        <taxon>Bacillati</taxon>
        <taxon>Actinomycetota</taxon>
        <taxon>Actinomycetes</taxon>
        <taxon>Pseudonocardiales</taxon>
        <taxon>Pseudonocardiaceae</taxon>
        <taxon>Amycolatopsis</taxon>
    </lineage>
</organism>
<accession>A0ABQ3KCF6</accession>
<evidence type="ECO:0000313" key="3">
    <source>
        <dbReference type="EMBL" id="GHG14319.1"/>
    </source>
</evidence>
<evidence type="ECO:0000256" key="1">
    <source>
        <dbReference type="ARBA" id="ARBA00022679"/>
    </source>
</evidence>
<dbReference type="SUPFAM" id="SSF53335">
    <property type="entry name" value="S-adenosyl-L-methionine-dependent methyltransferases"/>
    <property type="match status" value="1"/>
</dbReference>
<dbReference type="Gene3D" id="3.40.50.150">
    <property type="entry name" value="Vaccinia Virus protein VP39"/>
    <property type="match status" value="1"/>
</dbReference>
<name>A0ABQ3KCF6_9PSEU</name>
<gene>
    <name evidence="3" type="ORF">GCM10017567_35090</name>
</gene>
<dbReference type="CDD" id="cd02440">
    <property type="entry name" value="AdoMet_MTases"/>
    <property type="match status" value="1"/>
</dbReference>